<dbReference type="CDD" id="cd00761">
    <property type="entry name" value="Glyco_tranf_GTA_type"/>
    <property type="match status" value="1"/>
</dbReference>
<accession>A0A4Y9A6M8</accession>
<dbReference type="Gene3D" id="3.90.550.10">
    <property type="entry name" value="Spore Coat Polysaccharide Biosynthesis Protein SpsA, Chain A"/>
    <property type="match status" value="1"/>
</dbReference>
<keyword evidence="3" id="KW-0808">Transferase</keyword>
<proteinExistence type="inferred from homology"/>
<keyword evidence="4" id="KW-1185">Reference proteome</keyword>
<name>A0A4Y9A6M8_9BACI</name>
<feature type="domain" description="Glycosyltransferase 2-like" evidence="2">
    <location>
        <begin position="202"/>
        <end position="311"/>
    </location>
</feature>
<gene>
    <name evidence="3" type="ORF">E4U82_18215</name>
</gene>
<dbReference type="SUPFAM" id="SSF53448">
    <property type="entry name" value="Nucleotide-diphospho-sugar transferases"/>
    <property type="match status" value="1"/>
</dbReference>
<comment type="similarity">
    <text evidence="1">Belongs to the glycosyltransferase 2 family.</text>
</comment>
<evidence type="ECO:0000313" key="3">
    <source>
        <dbReference type="EMBL" id="TFJ91328.1"/>
    </source>
</evidence>
<dbReference type="PANTHER" id="PTHR22916">
    <property type="entry name" value="GLYCOSYLTRANSFERASE"/>
    <property type="match status" value="1"/>
</dbReference>
<dbReference type="AlphaFoldDB" id="A0A4Y9A6M8"/>
<sequence>MNDVTVFLIHYSDQAALGKAVMSLNSIRSRLRAVIVFQHEGTAFMRVPEVNWSDKIRFLMTEDKNEGDILAHTISAIEADYVLLLNGNGYLSANMKPHSLRIDGSESVLGTLKHNRNTTIQEPLLVRTSFLKQHPPSTVSELPFKEALFPAWLSLMEDSVKRFEEGLVKQTRINSSRNITERQKFIEKYQLEKTNTAHPTLSIIMSSYNMAAYVQTAAASCLLQNEQPEQLLIMDDGSTDDTWQRLEPYGGKPGVQLFSKENGGKARALNALLPHVTSDFILEIDADDWLDPDAISVIKKQLVDLPDNAAVLYGNLRKWKQKKDDVMLKGLAKGIPVTGRKELLSYRFPLGPRVYRTSSLRQAGGFPVIHFADGRLYEDVSVLLRLIRHYQFLYRDFTVYNVREHRNSTTRQDLSGWYNFLQTLE</sequence>
<evidence type="ECO:0000256" key="1">
    <source>
        <dbReference type="ARBA" id="ARBA00006739"/>
    </source>
</evidence>
<comment type="caution">
    <text evidence="3">The sequence shown here is derived from an EMBL/GenBank/DDBJ whole genome shotgun (WGS) entry which is preliminary data.</text>
</comment>
<reference evidence="3 4" key="1">
    <citation type="submission" date="2019-03" db="EMBL/GenBank/DDBJ databases">
        <title>Genome sequence of Lentibacillus salicampi ATCC BAA-719.</title>
        <authorList>
            <person name="Maclea K.S."/>
            <person name="Simoes Junior M."/>
        </authorList>
    </citation>
    <scope>NUCLEOTIDE SEQUENCE [LARGE SCALE GENOMIC DNA]</scope>
    <source>
        <strain evidence="3 4">ATCC BAA-719</strain>
    </source>
</reference>
<dbReference type="RefSeq" id="WP_135111658.1">
    <property type="nucleotide sequence ID" value="NZ_SRHY01000058.1"/>
</dbReference>
<evidence type="ECO:0000259" key="2">
    <source>
        <dbReference type="Pfam" id="PF00535"/>
    </source>
</evidence>
<dbReference type="OrthoDB" id="396512at2"/>
<evidence type="ECO:0000313" key="4">
    <source>
        <dbReference type="Proteomes" id="UP000298484"/>
    </source>
</evidence>
<dbReference type="InterPro" id="IPR001173">
    <property type="entry name" value="Glyco_trans_2-like"/>
</dbReference>
<dbReference type="Proteomes" id="UP000298484">
    <property type="component" value="Unassembled WGS sequence"/>
</dbReference>
<dbReference type="GO" id="GO:0016758">
    <property type="term" value="F:hexosyltransferase activity"/>
    <property type="evidence" value="ECO:0007669"/>
    <property type="project" value="UniProtKB-ARBA"/>
</dbReference>
<dbReference type="Pfam" id="PF00535">
    <property type="entry name" value="Glycos_transf_2"/>
    <property type="match status" value="1"/>
</dbReference>
<protein>
    <submittedName>
        <fullName evidence="3">Glycosyltransferase family 2 protein</fullName>
    </submittedName>
</protein>
<organism evidence="3 4">
    <name type="scientific">Lentibacillus salicampi</name>
    <dbReference type="NCBI Taxonomy" id="175306"/>
    <lineage>
        <taxon>Bacteria</taxon>
        <taxon>Bacillati</taxon>
        <taxon>Bacillota</taxon>
        <taxon>Bacilli</taxon>
        <taxon>Bacillales</taxon>
        <taxon>Bacillaceae</taxon>
        <taxon>Lentibacillus</taxon>
    </lineage>
</organism>
<dbReference type="InterPro" id="IPR029044">
    <property type="entry name" value="Nucleotide-diphossugar_trans"/>
</dbReference>
<dbReference type="PANTHER" id="PTHR22916:SF3">
    <property type="entry name" value="UDP-GLCNAC:BETAGAL BETA-1,3-N-ACETYLGLUCOSAMINYLTRANSFERASE-LIKE PROTEIN 1"/>
    <property type="match status" value="1"/>
</dbReference>
<dbReference type="EMBL" id="SRHY01000058">
    <property type="protein sequence ID" value="TFJ91328.1"/>
    <property type="molecule type" value="Genomic_DNA"/>
</dbReference>